<feature type="domain" description="PucR C-terminal helix-turn-helix" evidence="1">
    <location>
        <begin position="240"/>
        <end position="295"/>
    </location>
</feature>
<proteinExistence type="predicted"/>
<evidence type="ECO:0000313" key="2">
    <source>
        <dbReference type="EMBL" id="CAG9609506.1"/>
    </source>
</evidence>
<dbReference type="InterPro" id="IPR042070">
    <property type="entry name" value="PucR_C-HTH_sf"/>
</dbReference>
<organism evidence="2 3">
    <name type="scientific">Pseudoneobacillus rhizosphaerae</name>
    <dbReference type="NCBI Taxonomy" id="2880968"/>
    <lineage>
        <taxon>Bacteria</taxon>
        <taxon>Bacillati</taxon>
        <taxon>Bacillota</taxon>
        <taxon>Bacilli</taxon>
        <taxon>Bacillales</taxon>
        <taxon>Bacillaceae</taxon>
        <taxon>Pseudoneobacillus</taxon>
    </lineage>
</organism>
<reference evidence="2" key="1">
    <citation type="submission" date="2021-10" db="EMBL/GenBank/DDBJ databases">
        <authorList>
            <person name="Criscuolo A."/>
        </authorList>
    </citation>
    <scope>NUCLEOTIDE SEQUENCE</scope>
    <source>
        <strain evidence="2">CIP111885</strain>
    </source>
</reference>
<accession>A0A9C7GBT4</accession>
<dbReference type="AlphaFoldDB" id="A0A9C7GBT4"/>
<protein>
    <recommendedName>
        <fullName evidence="1">PucR C-terminal helix-turn-helix domain-containing protein</fullName>
    </recommendedName>
</protein>
<dbReference type="Proteomes" id="UP000789845">
    <property type="component" value="Unassembled WGS sequence"/>
</dbReference>
<dbReference type="InterPro" id="IPR051448">
    <property type="entry name" value="CdaR-like_regulators"/>
</dbReference>
<dbReference type="Gene3D" id="1.10.10.2840">
    <property type="entry name" value="PucR C-terminal helix-turn-helix domain"/>
    <property type="match status" value="1"/>
</dbReference>
<dbReference type="InterPro" id="IPR025736">
    <property type="entry name" value="PucR_C-HTH_dom"/>
</dbReference>
<comment type="caution">
    <text evidence="2">The sequence shown here is derived from an EMBL/GenBank/DDBJ whole genome shotgun (WGS) entry which is preliminary data.</text>
</comment>
<evidence type="ECO:0000313" key="3">
    <source>
        <dbReference type="Proteomes" id="UP000789845"/>
    </source>
</evidence>
<dbReference type="PANTHER" id="PTHR33744:SF15">
    <property type="entry name" value="CARBOHYDRATE DIACID REGULATOR"/>
    <property type="match status" value="1"/>
</dbReference>
<name>A0A9C7GBT4_9BACI</name>
<dbReference type="RefSeq" id="WP_230497736.1">
    <property type="nucleotide sequence ID" value="NZ_CAKJTG010000020.1"/>
</dbReference>
<dbReference type="PANTHER" id="PTHR33744">
    <property type="entry name" value="CARBOHYDRATE DIACID REGULATOR"/>
    <property type="match status" value="1"/>
</dbReference>
<dbReference type="InterPro" id="IPR009057">
    <property type="entry name" value="Homeodomain-like_sf"/>
</dbReference>
<evidence type="ECO:0000259" key="1">
    <source>
        <dbReference type="Pfam" id="PF13556"/>
    </source>
</evidence>
<sequence length="301" mass="35788">MLKKLQALYPNSIISKQKPEDYFSRYHWFSDDSQDWVGIPKEELLDNQLAILSSLFDYYQTGNQSYHSSALAQSWYSFLFEDSSFPAIENEKQYRLIYFQWSSGKISFSDFEAALEAFFGSTIIIIWENAVKGIIIEPKTKQPLLENDYIAMKETLKTDFFIEPYFYIGKFRYLTEEFLPLIRIERALFEFACKHFRKEKVFHFEMLAPRHLAMHLPEEFKKMIHQDIIPIFNEDRELFLTIKSFLKNNMHASNTAKNLFIHRNTLQYRLDKFAEKTGIPLKDFYSAMTVYLACIVFDNEV</sequence>
<keyword evidence="3" id="KW-1185">Reference proteome</keyword>
<gene>
    <name evidence="2" type="ORF">NEOCIP111885_03248</name>
</gene>
<dbReference type="SUPFAM" id="SSF46689">
    <property type="entry name" value="Homeodomain-like"/>
    <property type="match status" value="1"/>
</dbReference>
<dbReference type="EMBL" id="CAKJTG010000020">
    <property type="protein sequence ID" value="CAG9609506.1"/>
    <property type="molecule type" value="Genomic_DNA"/>
</dbReference>
<dbReference type="Pfam" id="PF13556">
    <property type="entry name" value="HTH_30"/>
    <property type="match status" value="1"/>
</dbReference>